<keyword evidence="2" id="KW-1185">Reference proteome</keyword>
<proteinExistence type="predicted"/>
<name>A0A9X0DPY8_9HELO</name>
<accession>A0A9X0DPY8</accession>
<reference evidence="1" key="1">
    <citation type="submission" date="2022-11" db="EMBL/GenBank/DDBJ databases">
        <title>Genome Resource of Sclerotinia nivalis Strain SnTB1, a Plant Pathogen Isolated from American Ginseng.</title>
        <authorList>
            <person name="Fan S."/>
        </authorList>
    </citation>
    <scope>NUCLEOTIDE SEQUENCE</scope>
    <source>
        <strain evidence="1">SnTB1</strain>
    </source>
</reference>
<dbReference type="Proteomes" id="UP001152300">
    <property type="component" value="Unassembled WGS sequence"/>
</dbReference>
<evidence type="ECO:0000313" key="1">
    <source>
        <dbReference type="EMBL" id="KAJ8068538.1"/>
    </source>
</evidence>
<protein>
    <submittedName>
        <fullName evidence="1">Uncharacterized protein</fullName>
    </submittedName>
</protein>
<evidence type="ECO:0000313" key="2">
    <source>
        <dbReference type="Proteomes" id="UP001152300"/>
    </source>
</evidence>
<organism evidence="1 2">
    <name type="scientific">Sclerotinia nivalis</name>
    <dbReference type="NCBI Taxonomy" id="352851"/>
    <lineage>
        <taxon>Eukaryota</taxon>
        <taxon>Fungi</taxon>
        <taxon>Dikarya</taxon>
        <taxon>Ascomycota</taxon>
        <taxon>Pezizomycotina</taxon>
        <taxon>Leotiomycetes</taxon>
        <taxon>Helotiales</taxon>
        <taxon>Sclerotiniaceae</taxon>
        <taxon>Sclerotinia</taxon>
    </lineage>
</organism>
<sequence>MIFGALSLGGNVQRSRFVPYLFGGKTAAVGVDIGAEVITLKLDGLVDIGTVLQPSEETEGALKPRLMK</sequence>
<gene>
    <name evidence="1" type="ORF">OCU04_004088</name>
</gene>
<comment type="caution">
    <text evidence="1">The sequence shown here is derived from an EMBL/GenBank/DDBJ whole genome shotgun (WGS) entry which is preliminary data.</text>
</comment>
<dbReference type="EMBL" id="JAPEIS010000003">
    <property type="protein sequence ID" value="KAJ8068538.1"/>
    <property type="molecule type" value="Genomic_DNA"/>
</dbReference>
<dbReference type="AlphaFoldDB" id="A0A9X0DPY8"/>